<dbReference type="SMART" id="SM00257">
    <property type="entry name" value="LysM"/>
    <property type="match status" value="2"/>
</dbReference>
<sequence>MKKFKKPLILICSGIVLFLGVFFMTRSLNNLIQASNTETPISIDKNSVKSNSNEKDTKLNEQKNTETQPDITNDKDSKEEDKSDSKDTATLYDEKHEYYTVKSGDSLYSIAKTLMPWSSINNAKKMLIEINDIKNSEILPVGVHLLIPENPIDTENCIKYTIGEGDTLYNVAQKYFPTSNPNNVVSVIMEKNNINDPTSVTEDRVIYIPKNYIDHTQDTAKK</sequence>
<reference evidence="3" key="1">
    <citation type="submission" date="2022-12" db="EMBL/GenBank/DDBJ databases">
        <authorList>
            <person name="Wang J."/>
        </authorList>
    </citation>
    <scope>NUCLEOTIDE SEQUENCE</scope>
    <source>
        <strain evidence="3">HY-45-18</strain>
    </source>
</reference>
<feature type="compositionally biased region" description="Basic and acidic residues" evidence="1">
    <location>
        <begin position="72"/>
        <end position="89"/>
    </location>
</feature>
<dbReference type="RefSeq" id="WP_268039617.1">
    <property type="nucleotide sequence ID" value="NZ_JAPQER010000001.1"/>
</dbReference>
<feature type="region of interest" description="Disordered" evidence="1">
    <location>
        <begin position="42"/>
        <end position="89"/>
    </location>
</feature>
<dbReference type="PROSITE" id="PS51782">
    <property type="entry name" value="LYSM"/>
    <property type="match status" value="2"/>
</dbReference>
<evidence type="ECO:0000259" key="2">
    <source>
        <dbReference type="PROSITE" id="PS51782"/>
    </source>
</evidence>
<dbReference type="Gene3D" id="3.10.350.10">
    <property type="entry name" value="LysM domain"/>
    <property type="match status" value="2"/>
</dbReference>
<evidence type="ECO:0000313" key="4">
    <source>
        <dbReference type="Proteomes" id="UP001078443"/>
    </source>
</evidence>
<feature type="domain" description="LysM" evidence="2">
    <location>
        <begin position="158"/>
        <end position="208"/>
    </location>
</feature>
<feature type="domain" description="LysM" evidence="2">
    <location>
        <begin position="97"/>
        <end position="147"/>
    </location>
</feature>
<dbReference type="EMBL" id="JAPQER010000001">
    <property type="protein sequence ID" value="MCY6483365.1"/>
    <property type="molecule type" value="Genomic_DNA"/>
</dbReference>
<evidence type="ECO:0000256" key="1">
    <source>
        <dbReference type="SAM" id="MobiDB-lite"/>
    </source>
</evidence>
<dbReference type="SUPFAM" id="SSF54106">
    <property type="entry name" value="LysM domain"/>
    <property type="match status" value="2"/>
</dbReference>
<feature type="compositionally biased region" description="Polar residues" evidence="1">
    <location>
        <begin position="42"/>
        <end position="51"/>
    </location>
</feature>
<gene>
    <name evidence="3" type="ORF">OW763_03210</name>
</gene>
<organism evidence="3 4">
    <name type="scientific">Clostridium aestuarii</name>
    <dbReference type="NCBI Taxonomy" id="338193"/>
    <lineage>
        <taxon>Bacteria</taxon>
        <taxon>Bacillati</taxon>
        <taxon>Bacillota</taxon>
        <taxon>Clostridia</taxon>
        <taxon>Eubacteriales</taxon>
        <taxon>Clostridiaceae</taxon>
        <taxon>Clostridium</taxon>
    </lineage>
</organism>
<name>A0ABT4CZ16_9CLOT</name>
<feature type="compositionally biased region" description="Basic and acidic residues" evidence="1">
    <location>
        <begin position="52"/>
        <end position="64"/>
    </location>
</feature>
<comment type="caution">
    <text evidence="3">The sequence shown here is derived from an EMBL/GenBank/DDBJ whole genome shotgun (WGS) entry which is preliminary data.</text>
</comment>
<dbReference type="Pfam" id="PF01476">
    <property type="entry name" value="LysM"/>
    <property type="match status" value="2"/>
</dbReference>
<dbReference type="CDD" id="cd00118">
    <property type="entry name" value="LysM"/>
    <property type="match status" value="2"/>
</dbReference>
<evidence type="ECO:0000313" key="3">
    <source>
        <dbReference type="EMBL" id="MCY6483365.1"/>
    </source>
</evidence>
<dbReference type="InterPro" id="IPR036779">
    <property type="entry name" value="LysM_dom_sf"/>
</dbReference>
<keyword evidence="4" id="KW-1185">Reference proteome</keyword>
<accession>A0ABT4CZ16</accession>
<proteinExistence type="predicted"/>
<dbReference type="InterPro" id="IPR018392">
    <property type="entry name" value="LysM"/>
</dbReference>
<protein>
    <submittedName>
        <fullName evidence="3">LysM domain-containing protein</fullName>
    </submittedName>
</protein>
<dbReference type="Proteomes" id="UP001078443">
    <property type="component" value="Unassembled WGS sequence"/>
</dbReference>